<protein>
    <submittedName>
        <fullName evidence="2">DUF4254 domain-containing protein</fullName>
    </submittedName>
</protein>
<evidence type="ECO:0000313" key="2">
    <source>
        <dbReference type="EMBL" id="QJE00200.1"/>
    </source>
</evidence>
<dbReference type="InterPro" id="IPR025350">
    <property type="entry name" value="DUF4254"/>
</dbReference>
<gene>
    <name evidence="2" type="ORF">HH212_09335</name>
</gene>
<dbReference type="Proteomes" id="UP000502415">
    <property type="component" value="Chromosome"/>
</dbReference>
<dbReference type="KEGG" id="mfy:HH212_09335"/>
<organism evidence="2 3">
    <name type="scientific">Massilia forsythiae</name>
    <dbReference type="NCBI Taxonomy" id="2728020"/>
    <lineage>
        <taxon>Bacteria</taxon>
        <taxon>Pseudomonadati</taxon>
        <taxon>Pseudomonadota</taxon>
        <taxon>Betaproteobacteria</taxon>
        <taxon>Burkholderiales</taxon>
        <taxon>Oxalobacteraceae</taxon>
        <taxon>Telluria group</taxon>
        <taxon>Massilia</taxon>
    </lineage>
</organism>
<reference evidence="2 3" key="1">
    <citation type="submission" date="2020-04" db="EMBL/GenBank/DDBJ databases">
        <title>Genome sequencing of novel species.</title>
        <authorList>
            <person name="Heo J."/>
            <person name="Kim S.-J."/>
            <person name="Kim J.-S."/>
            <person name="Hong S.-B."/>
            <person name="Kwon S.-W."/>
        </authorList>
    </citation>
    <scope>NUCLEOTIDE SEQUENCE [LARGE SCALE GENOMIC DNA]</scope>
    <source>
        <strain evidence="2 3">GN2-R2</strain>
    </source>
</reference>
<dbReference type="EMBL" id="CP051685">
    <property type="protein sequence ID" value="QJE00200.1"/>
    <property type="molecule type" value="Genomic_DNA"/>
</dbReference>
<keyword evidence="3" id="KW-1185">Reference proteome</keyword>
<feature type="region of interest" description="Disordered" evidence="1">
    <location>
        <begin position="1"/>
        <end position="29"/>
    </location>
</feature>
<sequence>MPAETGATSATGTSATGPSATGPSAPGASTAAVATIGASITAFHDRQLRERDWPMLSHAQPSSSLWQWIDANHRYNGLLWREEDRARRRDAPPDDIAAGKRLIDRYNQRRNDAVEAIDEALLATLEHVVARPEARLSSETAGAMIDRLSILSLKIHHMRAQALRLDAGGHHVRACAAKLERLQGQRRDLQSCLDALLDEARAGHAYFKLYRQFKMYNDPALNPWLNGQAAGGGRTAP</sequence>
<accession>A0A7Z2VWF3</accession>
<evidence type="ECO:0000256" key="1">
    <source>
        <dbReference type="SAM" id="MobiDB-lite"/>
    </source>
</evidence>
<proteinExistence type="predicted"/>
<dbReference type="AlphaFoldDB" id="A0A7Z2VWF3"/>
<evidence type="ECO:0000313" key="3">
    <source>
        <dbReference type="Proteomes" id="UP000502415"/>
    </source>
</evidence>
<name>A0A7Z2VWF3_9BURK</name>
<dbReference type="RefSeq" id="WP_170202233.1">
    <property type="nucleotide sequence ID" value="NZ_CP051685.1"/>
</dbReference>
<dbReference type="Pfam" id="PF14063">
    <property type="entry name" value="DUF4254"/>
    <property type="match status" value="1"/>
</dbReference>